<dbReference type="STRING" id="49451.A0A314LE83"/>
<dbReference type="Pfam" id="PF13966">
    <property type="entry name" value="zf-RVT"/>
    <property type="match status" value="1"/>
</dbReference>
<comment type="caution">
    <text evidence="2">The sequence shown here is derived from an EMBL/GenBank/DDBJ whole genome shotgun (WGS) entry which is preliminary data.</text>
</comment>
<dbReference type="Pfam" id="PF13456">
    <property type="entry name" value="RVT_3"/>
    <property type="match status" value="1"/>
</dbReference>
<proteinExistence type="predicted"/>
<organism evidence="2 3">
    <name type="scientific">Nicotiana attenuata</name>
    <name type="common">Coyote tobacco</name>
    <dbReference type="NCBI Taxonomy" id="49451"/>
    <lineage>
        <taxon>Eukaryota</taxon>
        <taxon>Viridiplantae</taxon>
        <taxon>Streptophyta</taxon>
        <taxon>Embryophyta</taxon>
        <taxon>Tracheophyta</taxon>
        <taxon>Spermatophyta</taxon>
        <taxon>Magnoliopsida</taxon>
        <taxon>eudicotyledons</taxon>
        <taxon>Gunneridae</taxon>
        <taxon>Pentapetalae</taxon>
        <taxon>asterids</taxon>
        <taxon>lamiids</taxon>
        <taxon>Solanales</taxon>
        <taxon>Solanaceae</taxon>
        <taxon>Nicotianoideae</taxon>
        <taxon>Nicotianeae</taxon>
        <taxon>Nicotiana</taxon>
    </lineage>
</organism>
<name>A0A314LE83_NICAT</name>
<accession>A0A314LE83</accession>
<dbReference type="InterPro" id="IPR012337">
    <property type="entry name" value="RNaseH-like_sf"/>
</dbReference>
<dbReference type="CDD" id="cd06222">
    <property type="entry name" value="RNase_H_like"/>
    <property type="match status" value="1"/>
</dbReference>
<evidence type="ECO:0000313" key="2">
    <source>
        <dbReference type="EMBL" id="OIT39862.1"/>
    </source>
</evidence>
<gene>
    <name evidence="2" type="ORF">A4A49_55626</name>
</gene>
<feature type="non-terminal residue" evidence="2">
    <location>
        <position position="547"/>
    </location>
</feature>
<dbReference type="SMR" id="A0A314LE83"/>
<dbReference type="InterPro" id="IPR044730">
    <property type="entry name" value="RNase_H-like_dom_plant"/>
</dbReference>
<evidence type="ECO:0000259" key="1">
    <source>
        <dbReference type="PROSITE" id="PS50879"/>
    </source>
</evidence>
<dbReference type="InterPro" id="IPR002156">
    <property type="entry name" value="RNaseH_domain"/>
</dbReference>
<reference evidence="2" key="1">
    <citation type="submission" date="2016-11" db="EMBL/GenBank/DDBJ databases">
        <title>The genome of Nicotiana attenuata.</title>
        <authorList>
            <person name="Xu S."/>
            <person name="Brockmoeller T."/>
            <person name="Gaquerel E."/>
            <person name="Navarro A."/>
            <person name="Kuhl H."/>
            <person name="Gase K."/>
            <person name="Ling Z."/>
            <person name="Zhou W."/>
            <person name="Kreitzer C."/>
            <person name="Stanke M."/>
            <person name="Tang H."/>
            <person name="Lyons E."/>
            <person name="Pandey P."/>
            <person name="Pandey S.P."/>
            <person name="Timmermann B."/>
            <person name="Baldwin I.T."/>
        </authorList>
    </citation>
    <scope>NUCLEOTIDE SEQUENCE [LARGE SCALE GENOMIC DNA]</scope>
    <source>
        <strain evidence="2">UT</strain>
    </source>
</reference>
<dbReference type="SUPFAM" id="SSF53098">
    <property type="entry name" value="Ribonuclease H-like"/>
    <property type="match status" value="1"/>
</dbReference>
<dbReference type="Gene3D" id="3.30.420.10">
    <property type="entry name" value="Ribonuclease H-like superfamily/Ribonuclease H"/>
    <property type="match status" value="1"/>
</dbReference>
<dbReference type="AlphaFoldDB" id="A0A314LE83"/>
<sequence length="547" mass="62285">MAGRTVLAKSTLNSIPSHAMQYISLPTKVTNQIDKLQINFIWGTTPEKRKIHLIKWEVVTQTKQEGGLGLQKACQKNKASLASLAWRAYKNTNCFWARVLIHKHCNMSRPNQGQGQRRTQKSPIWKGLLKGWKTCTKGSRWVVHKGNRVNFFNDKWIPNQPALRELIQGPQTQNDLNIKVNSVHQMGSWNTSSLLFSLPPHIHDLLRSVFIPSVSTKEDNLIWDLTANGQFSISSAYSLLSRQNQNTIADGGELFKGLWKLHIPNKIKNFLWLLTHKRLPTRSYLHSIGLECLQQCHFCGFDKEDIDHIFSQCPNTVQFWHSIQAKASTTTLPSLTLNGLPWASVMNKIKDIKYNDCLNWGNLMPFCLCHIWLSRNINVFNNKRDPINANNTIAKATEFCVLSDSKHAKYKHQVMLKWSPPPRESYKLNTDGAAKRNPGIGGIGGVFRNHNGEWILRYMENIPFTSNTGAEIKAITKGLQLAEQHNLLPLEINTDSAETINMLINGNLIFDPLICECRSLIQRMGRVEVKHTYREQNRVADALAKEA</sequence>
<dbReference type="Proteomes" id="UP000187609">
    <property type="component" value="Unassembled WGS sequence"/>
</dbReference>
<keyword evidence="3" id="KW-1185">Reference proteome</keyword>
<dbReference type="InterPro" id="IPR036397">
    <property type="entry name" value="RNaseH_sf"/>
</dbReference>
<dbReference type="GO" id="GO:0003676">
    <property type="term" value="F:nucleic acid binding"/>
    <property type="evidence" value="ECO:0007669"/>
    <property type="project" value="InterPro"/>
</dbReference>
<dbReference type="GO" id="GO:0004523">
    <property type="term" value="F:RNA-DNA hybrid ribonuclease activity"/>
    <property type="evidence" value="ECO:0007669"/>
    <property type="project" value="InterPro"/>
</dbReference>
<feature type="domain" description="RNase H type-1" evidence="1">
    <location>
        <begin position="422"/>
        <end position="547"/>
    </location>
</feature>
<dbReference type="PANTHER" id="PTHR47723:SF23">
    <property type="entry name" value="REVERSE TRANSCRIPTASE-LIKE PROTEIN"/>
    <property type="match status" value="1"/>
</dbReference>
<dbReference type="PROSITE" id="PS50879">
    <property type="entry name" value="RNASE_H_1"/>
    <property type="match status" value="1"/>
</dbReference>
<dbReference type="InterPro" id="IPR026960">
    <property type="entry name" value="RVT-Znf"/>
</dbReference>
<dbReference type="InterPro" id="IPR053151">
    <property type="entry name" value="RNase_H-like"/>
</dbReference>
<dbReference type="Gramene" id="OIT39862">
    <property type="protein sequence ID" value="OIT39862"/>
    <property type="gene ID" value="A4A49_55626"/>
</dbReference>
<dbReference type="EMBL" id="MJEQ01000073">
    <property type="protein sequence ID" value="OIT39862.1"/>
    <property type="molecule type" value="Genomic_DNA"/>
</dbReference>
<protein>
    <submittedName>
        <fullName evidence="2">Ribonuclease h protein</fullName>
    </submittedName>
</protein>
<evidence type="ECO:0000313" key="3">
    <source>
        <dbReference type="Proteomes" id="UP000187609"/>
    </source>
</evidence>
<dbReference type="PANTHER" id="PTHR47723">
    <property type="entry name" value="OS05G0353850 PROTEIN"/>
    <property type="match status" value="1"/>
</dbReference>